<evidence type="ECO:0000313" key="3">
    <source>
        <dbReference type="Proteomes" id="UP000603545"/>
    </source>
</evidence>
<feature type="domain" description="CheR-type methyltransferase" evidence="1">
    <location>
        <begin position="31"/>
        <end position="273"/>
    </location>
</feature>
<dbReference type="SMART" id="SM00138">
    <property type="entry name" value="MeTrc"/>
    <property type="match status" value="1"/>
</dbReference>
<evidence type="ECO:0000313" key="2">
    <source>
        <dbReference type="EMBL" id="MBC8199457.1"/>
    </source>
</evidence>
<dbReference type="Pfam" id="PF01739">
    <property type="entry name" value="CheR"/>
    <property type="match status" value="1"/>
</dbReference>
<dbReference type="PANTHER" id="PTHR24422">
    <property type="entry name" value="CHEMOTAXIS PROTEIN METHYLTRANSFERASE"/>
    <property type="match status" value="1"/>
</dbReference>
<accession>A0A8J6N7M8</accession>
<name>A0A8J6N7M8_9BACT</name>
<dbReference type="AlphaFoldDB" id="A0A8J6N7M8"/>
<dbReference type="PROSITE" id="PS50123">
    <property type="entry name" value="CHER"/>
    <property type="match status" value="1"/>
</dbReference>
<organism evidence="2 3">
    <name type="scientific">Candidatus Desulfaltia bathyphila</name>
    <dbReference type="NCBI Taxonomy" id="2841697"/>
    <lineage>
        <taxon>Bacteria</taxon>
        <taxon>Pseudomonadati</taxon>
        <taxon>Thermodesulfobacteriota</taxon>
        <taxon>Desulfobacteria</taxon>
        <taxon>Desulfobacterales</taxon>
        <taxon>Desulfobacterales incertae sedis</taxon>
        <taxon>Candidatus Desulfaltia</taxon>
    </lineage>
</organism>
<comment type="caution">
    <text evidence="2">The sequence shown here is derived from an EMBL/GenBank/DDBJ whole genome shotgun (WGS) entry which is preliminary data.</text>
</comment>
<dbReference type="InterPro" id="IPR050903">
    <property type="entry name" value="Bact_Chemotaxis_MeTrfase"/>
</dbReference>
<dbReference type="PANTHER" id="PTHR24422:SF10">
    <property type="entry name" value="CHEMOTAXIS PROTEIN METHYLTRANSFERASE 2"/>
    <property type="match status" value="1"/>
</dbReference>
<dbReference type="EMBL" id="JACNLL010000053">
    <property type="protein sequence ID" value="MBC8199457.1"/>
    <property type="molecule type" value="Genomic_DNA"/>
</dbReference>
<sequence length="273" mass="31789">MKDAKCIQFLQWALPRLRMRWPGFRKVRRQVCKRINRRISELRLNDLEAYREYLQVHPDEWIYLDSLCRISISRFYRDKGVFDCIGNKVFPALAQLAVNSGNNTIRCWSAGSASGEEAYTIALVWQFVLSPYYPDIDIQITGTEIDSNLLGRAERACYFQSSVKDLPEKWLSQAFNRTGKQYCLYPEFREKVNFISQDIRLAAPDGLFHMVLCRNLAFTYFDIGLQKEVLGRIFDSLLNGGILVIGIHESLPEEVTYFRPWISNMGIYRKAIV</sequence>
<dbReference type="InterPro" id="IPR029063">
    <property type="entry name" value="SAM-dependent_MTases_sf"/>
</dbReference>
<dbReference type="PRINTS" id="PR00996">
    <property type="entry name" value="CHERMTFRASE"/>
</dbReference>
<dbReference type="Proteomes" id="UP000603545">
    <property type="component" value="Unassembled WGS sequence"/>
</dbReference>
<evidence type="ECO:0000259" key="1">
    <source>
        <dbReference type="PROSITE" id="PS50123"/>
    </source>
</evidence>
<dbReference type="InterPro" id="IPR022642">
    <property type="entry name" value="CheR_C"/>
</dbReference>
<protein>
    <submittedName>
        <fullName evidence="2">Chemotaxis protein CheR</fullName>
    </submittedName>
</protein>
<gene>
    <name evidence="2" type="ORF">H8E80_05355</name>
</gene>
<reference evidence="2 3" key="1">
    <citation type="submission" date="2020-08" db="EMBL/GenBank/DDBJ databases">
        <title>Bridging the membrane lipid divide: bacteria of the FCB group superphylum have the potential to synthesize archaeal ether lipids.</title>
        <authorList>
            <person name="Villanueva L."/>
            <person name="Von Meijenfeldt F.A.B."/>
            <person name="Westbye A.B."/>
            <person name="Yadav S."/>
            <person name="Hopmans E.C."/>
            <person name="Dutilh B.E."/>
            <person name="Sinninghe Damste J.S."/>
        </authorList>
    </citation>
    <scope>NUCLEOTIDE SEQUENCE [LARGE SCALE GENOMIC DNA]</scope>
    <source>
        <strain evidence="2">NIOZ-UU82</strain>
    </source>
</reference>
<dbReference type="SUPFAM" id="SSF53335">
    <property type="entry name" value="S-adenosyl-L-methionine-dependent methyltransferases"/>
    <property type="match status" value="1"/>
</dbReference>
<dbReference type="Gene3D" id="3.40.50.150">
    <property type="entry name" value="Vaccinia Virus protein VP39"/>
    <property type="match status" value="1"/>
</dbReference>
<dbReference type="InterPro" id="IPR000780">
    <property type="entry name" value="CheR_MeTrfase"/>
</dbReference>
<dbReference type="GO" id="GO:0008757">
    <property type="term" value="F:S-adenosylmethionine-dependent methyltransferase activity"/>
    <property type="evidence" value="ECO:0007669"/>
    <property type="project" value="InterPro"/>
</dbReference>
<proteinExistence type="predicted"/>